<evidence type="ECO:0000313" key="2">
    <source>
        <dbReference type="EMBL" id="OTG35623.1"/>
    </source>
</evidence>
<accession>A0A251VKG6</accession>
<evidence type="ECO:0000313" key="3">
    <source>
        <dbReference type="Proteomes" id="UP000215914"/>
    </source>
</evidence>
<keyword evidence="3" id="KW-1185">Reference proteome</keyword>
<dbReference type="InParanoid" id="A0A251VKG6"/>
<protein>
    <submittedName>
        <fullName evidence="2">Uncharacterized protein</fullName>
    </submittedName>
</protein>
<reference evidence="3" key="1">
    <citation type="journal article" date="2017" name="Nature">
        <title>The sunflower genome provides insights into oil metabolism, flowering and Asterid evolution.</title>
        <authorList>
            <person name="Badouin H."/>
            <person name="Gouzy J."/>
            <person name="Grassa C.J."/>
            <person name="Murat F."/>
            <person name="Staton S.E."/>
            <person name="Cottret L."/>
            <person name="Lelandais-Briere C."/>
            <person name="Owens G.L."/>
            <person name="Carrere S."/>
            <person name="Mayjonade B."/>
            <person name="Legrand L."/>
            <person name="Gill N."/>
            <person name="Kane N.C."/>
            <person name="Bowers J.E."/>
            <person name="Hubner S."/>
            <person name="Bellec A."/>
            <person name="Berard A."/>
            <person name="Berges H."/>
            <person name="Blanchet N."/>
            <person name="Boniface M.C."/>
            <person name="Brunel D."/>
            <person name="Catrice O."/>
            <person name="Chaidir N."/>
            <person name="Claudel C."/>
            <person name="Donnadieu C."/>
            <person name="Faraut T."/>
            <person name="Fievet G."/>
            <person name="Helmstetter N."/>
            <person name="King M."/>
            <person name="Knapp S.J."/>
            <person name="Lai Z."/>
            <person name="Le Paslier M.C."/>
            <person name="Lippi Y."/>
            <person name="Lorenzon L."/>
            <person name="Mandel J.R."/>
            <person name="Marage G."/>
            <person name="Marchand G."/>
            <person name="Marquand E."/>
            <person name="Bret-Mestries E."/>
            <person name="Morien E."/>
            <person name="Nambeesan S."/>
            <person name="Nguyen T."/>
            <person name="Pegot-Espagnet P."/>
            <person name="Pouilly N."/>
            <person name="Raftis F."/>
            <person name="Sallet E."/>
            <person name="Schiex T."/>
            <person name="Thomas J."/>
            <person name="Vandecasteele C."/>
            <person name="Vares D."/>
            <person name="Vear F."/>
            <person name="Vautrin S."/>
            <person name="Crespi M."/>
            <person name="Mangin B."/>
            <person name="Burke J.M."/>
            <person name="Salse J."/>
            <person name="Munos S."/>
            <person name="Vincourt P."/>
            <person name="Rieseberg L.H."/>
            <person name="Langlade N.B."/>
        </authorList>
    </citation>
    <scope>NUCLEOTIDE SEQUENCE [LARGE SCALE GENOMIC DNA]</scope>
    <source>
        <strain evidence="3">cv. SF193</strain>
    </source>
</reference>
<feature type="compositionally biased region" description="Basic and acidic residues" evidence="1">
    <location>
        <begin position="58"/>
        <end position="67"/>
    </location>
</feature>
<feature type="compositionally biased region" description="Basic and acidic residues" evidence="1">
    <location>
        <begin position="12"/>
        <end position="35"/>
    </location>
</feature>
<sequence length="73" mass="8614">MKKLTIEINRGNNDRQKDDSSKAVDADAEKIKREEVDEEAYQDKSALQVEEDDEEEDLNRIKEESRRRYSSHS</sequence>
<evidence type="ECO:0000256" key="1">
    <source>
        <dbReference type="SAM" id="MobiDB-lite"/>
    </source>
</evidence>
<dbReference type="Proteomes" id="UP000215914">
    <property type="component" value="Chromosome 2"/>
</dbReference>
<proteinExistence type="predicted"/>
<organism evidence="2 3">
    <name type="scientific">Helianthus annuus</name>
    <name type="common">Common sunflower</name>
    <dbReference type="NCBI Taxonomy" id="4232"/>
    <lineage>
        <taxon>Eukaryota</taxon>
        <taxon>Viridiplantae</taxon>
        <taxon>Streptophyta</taxon>
        <taxon>Embryophyta</taxon>
        <taxon>Tracheophyta</taxon>
        <taxon>Spermatophyta</taxon>
        <taxon>Magnoliopsida</taxon>
        <taxon>eudicotyledons</taxon>
        <taxon>Gunneridae</taxon>
        <taxon>Pentapetalae</taxon>
        <taxon>asterids</taxon>
        <taxon>campanulids</taxon>
        <taxon>Asterales</taxon>
        <taxon>Asteraceae</taxon>
        <taxon>Asteroideae</taxon>
        <taxon>Heliantheae alliance</taxon>
        <taxon>Heliantheae</taxon>
        <taxon>Helianthus</taxon>
    </lineage>
</organism>
<name>A0A251VKG6_HELAN</name>
<dbReference type="AlphaFoldDB" id="A0A251VKG6"/>
<gene>
    <name evidence="2" type="ORF">HannXRQ_Chr02g0058731</name>
</gene>
<dbReference type="EMBL" id="CM007891">
    <property type="protein sequence ID" value="OTG35623.1"/>
    <property type="molecule type" value="Genomic_DNA"/>
</dbReference>
<feature type="region of interest" description="Disordered" evidence="1">
    <location>
        <begin position="1"/>
        <end position="73"/>
    </location>
</feature>